<dbReference type="Proteomes" id="UP000034189">
    <property type="component" value="Chromosome"/>
</dbReference>
<dbReference type="HOGENOM" id="CLU_952612_0_0_9"/>
<dbReference type="PATRIC" id="fig|1333534.5.peg.3809"/>
<dbReference type="EMBL" id="CP011114">
    <property type="protein sequence ID" value="AKG36092.1"/>
    <property type="molecule type" value="Genomic_DNA"/>
</dbReference>
<evidence type="ECO:0000313" key="2">
    <source>
        <dbReference type="Proteomes" id="UP000034189"/>
    </source>
</evidence>
<proteinExistence type="predicted"/>
<name>A0A0F7FBN1_PAEDU</name>
<dbReference type="RefSeq" id="WP_025698488.1">
    <property type="nucleotide sequence ID" value="NZ_ASQQ01000601.1"/>
</dbReference>
<organism evidence="1 2">
    <name type="scientific">Paenibacillus durus ATCC 35681</name>
    <dbReference type="NCBI Taxonomy" id="1333534"/>
    <lineage>
        <taxon>Bacteria</taxon>
        <taxon>Bacillati</taxon>
        <taxon>Bacillota</taxon>
        <taxon>Bacilli</taxon>
        <taxon>Bacillales</taxon>
        <taxon>Paenibacillaceae</taxon>
        <taxon>Paenibacillus</taxon>
    </lineage>
</organism>
<dbReference type="AlphaFoldDB" id="A0A0F7FBN1"/>
<evidence type="ECO:0000313" key="1">
    <source>
        <dbReference type="EMBL" id="AKG36092.1"/>
    </source>
</evidence>
<accession>A0A0F7FBN1</accession>
<protein>
    <submittedName>
        <fullName evidence="1">Uncharacterized protein</fullName>
    </submittedName>
</protein>
<reference evidence="1 2" key="1">
    <citation type="submission" date="2015-03" db="EMBL/GenBank/DDBJ databases">
        <authorList>
            <person name="Abdul Halim M."/>
        </authorList>
    </citation>
    <scope>NUCLEOTIDE SEQUENCE [LARGE SCALE GENOMIC DNA]</scope>
    <source>
        <strain evidence="1 2">ATCC 35681</strain>
    </source>
</reference>
<dbReference type="OrthoDB" id="9932818at2"/>
<reference evidence="1 2" key="2">
    <citation type="journal article" date="2016" name="Genome Announc.">
        <title>Genome Sequence of a Gram-Positive Diazotroph, Paenibacillus durus Type Strain ATCC 35681.</title>
        <authorList>
            <person name="Halim M.A."/>
            <person name="Rahman A.Y."/>
            <person name="Sim K.S."/>
            <person name="Yam H.C."/>
            <person name="Rahim A.A."/>
            <person name="Ghazali A.H."/>
            <person name="Najimudin N."/>
        </authorList>
    </citation>
    <scope>NUCLEOTIDE SEQUENCE [LARGE SCALE GENOMIC DNA]</scope>
    <source>
        <strain evidence="1 2">ATCC 35681</strain>
    </source>
</reference>
<sequence length="292" mass="32077">MSIIPYYESQEDPDTGEITYSSPVGLPTPDEVRRRWCYGLTLADQFGQTMEDRDILGYLLAAVKDTERQLGIFLKPTIIRCNAEARGLEQGVDYEIDEPAYDHDAQRWRNFGFLQLRQRYVSDLSAFKLVAYGGQVSIDFMQYPDWIKLYKKSSQLHVVTKGEGVPMLGGYPTGYSTAPFAAPLLSRTPQVFHVDYTAGLTKEQLTEDIRAVVGKQAAVAVLGVAGDATLAGVAGYSLTLDGVAESFQSTASAMYGTYSAHITQLQQEVKDFFSPAGGGARTKMRGFTMGGI</sequence>
<gene>
    <name evidence="1" type="ORF">VK70_17280</name>
</gene>